<dbReference type="GO" id="GO:0004222">
    <property type="term" value="F:metalloendopeptidase activity"/>
    <property type="evidence" value="ECO:0007669"/>
    <property type="project" value="InterPro"/>
</dbReference>
<evidence type="ECO:0000256" key="5">
    <source>
        <dbReference type="ARBA" id="ARBA00022692"/>
    </source>
</evidence>
<dbReference type="PROSITE" id="PS50106">
    <property type="entry name" value="PDZ"/>
    <property type="match status" value="1"/>
</dbReference>
<keyword evidence="8 11" id="KW-1133">Transmembrane helix</keyword>
<dbReference type="GO" id="GO:0006508">
    <property type="term" value="P:proteolysis"/>
    <property type="evidence" value="ECO:0007669"/>
    <property type="project" value="UniProtKB-KW"/>
</dbReference>
<feature type="transmembrane region" description="Helical" evidence="11">
    <location>
        <begin position="99"/>
        <end position="119"/>
    </location>
</feature>
<evidence type="ECO:0000256" key="4">
    <source>
        <dbReference type="ARBA" id="ARBA00022670"/>
    </source>
</evidence>
<comment type="similarity">
    <text evidence="3 11">Belongs to the peptidase M50B family.</text>
</comment>
<dbReference type="GO" id="GO:0016020">
    <property type="term" value="C:membrane"/>
    <property type="evidence" value="ECO:0007669"/>
    <property type="project" value="UniProtKB-SubCell"/>
</dbReference>
<feature type="transmembrane region" description="Helical" evidence="11">
    <location>
        <begin position="373"/>
        <end position="397"/>
    </location>
</feature>
<dbReference type="InterPro" id="IPR041489">
    <property type="entry name" value="PDZ_6"/>
</dbReference>
<gene>
    <name evidence="13" type="ORF">DFR31_0625</name>
</gene>
<name>A0A498C6M3_9GAMM</name>
<comment type="subcellular location">
    <subcellularLocation>
        <location evidence="2">Membrane</location>
        <topology evidence="2">Multi-pass membrane protein</topology>
    </subcellularLocation>
</comment>
<evidence type="ECO:0000313" key="13">
    <source>
        <dbReference type="EMBL" id="RLK50719.1"/>
    </source>
</evidence>
<dbReference type="SMART" id="SM00228">
    <property type="entry name" value="PDZ"/>
    <property type="match status" value="2"/>
</dbReference>
<dbReference type="OrthoDB" id="9782003at2"/>
<dbReference type="GO" id="GO:0046872">
    <property type="term" value="F:metal ion binding"/>
    <property type="evidence" value="ECO:0007669"/>
    <property type="project" value="UniProtKB-KW"/>
</dbReference>
<dbReference type="PANTHER" id="PTHR42837">
    <property type="entry name" value="REGULATOR OF SIGMA-E PROTEASE RSEP"/>
    <property type="match status" value="1"/>
</dbReference>
<evidence type="ECO:0000256" key="10">
    <source>
        <dbReference type="ARBA" id="ARBA00023136"/>
    </source>
</evidence>
<proteinExistence type="inferred from homology"/>
<evidence type="ECO:0000256" key="7">
    <source>
        <dbReference type="ARBA" id="ARBA00022833"/>
    </source>
</evidence>
<accession>A0A498C6M3</accession>
<keyword evidence="7 11" id="KW-0862">Zinc</keyword>
<dbReference type="NCBIfam" id="TIGR00054">
    <property type="entry name" value="RIP metalloprotease RseP"/>
    <property type="match status" value="1"/>
</dbReference>
<sequence length="454" mass="48786">MGILWSILAFVVAIGILVTVHEFGHYWVARRAGIKVLRFSVGFGKPLLRWTRGADRTEYVIAAVPLGGYVKMLDEREGDVPGEERHRAFNAQPLYKRTAVVLAGPLFNFLFAVLAYMAIGMIGTTELRPVLGPVTENTPAAEAGLQEGDELLAIDGRETPNWQRAAMALVDAGFNRSDIPVEVQDEAGQRRSLVLDMTLAGELGRADNLLAQAGFQTWMPPLEPVLGRVVDSGPAARAGLQPGDRIIEAEGEPVGEWRDLVRHIEQSPGQTLTLVVERNGERETLRPELDSAEAGGRTIGQLGVAPEVPEGAYDRLYREVQYGPVGALGHGLSATWDASVLTVKILGRMVIGQASLQNLSGPLTIGQFAGDTAALGVVPFLGFLAIVSISLGIINLLPIPVLDGGHLLYFAVEAVRGKPLSEHAQAIGQQVGLLLIFLLMGLAFYNDLARLFGS</sequence>
<keyword evidence="9 11" id="KW-0482">Metalloprotease</keyword>
<dbReference type="CDD" id="cd06163">
    <property type="entry name" value="S2P-M50_PDZ_RseP-like"/>
    <property type="match status" value="1"/>
</dbReference>
<comment type="caution">
    <text evidence="13">The sequence shown here is derived from an EMBL/GenBank/DDBJ whole genome shotgun (WGS) entry which is preliminary data.</text>
</comment>
<reference evidence="13 14" key="1">
    <citation type="submission" date="2018-10" db="EMBL/GenBank/DDBJ databases">
        <title>Genomic Encyclopedia of Type Strains, Phase IV (KMG-IV): sequencing the most valuable type-strain genomes for metagenomic binning, comparative biology and taxonomic classification.</title>
        <authorList>
            <person name="Goeker M."/>
        </authorList>
    </citation>
    <scope>NUCLEOTIDE SEQUENCE [LARGE SCALE GENOMIC DNA]</scope>
    <source>
        <strain evidence="13 14">DSM 12769</strain>
    </source>
</reference>
<feature type="domain" description="PDZ" evidence="12">
    <location>
        <begin position="225"/>
        <end position="280"/>
    </location>
</feature>
<dbReference type="InterPro" id="IPR008915">
    <property type="entry name" value="Peptidase_M50"/>
</dbReference>
<dbReference type="RefSeq" id="WP_121441182.1">
    <property type="nucleotide sequence ID" value="NZ_RCDA01000001.1"/>
</dbReference>
<dbReference type="EC" id="3.4.24.-" evidence="11"/>
<dbReference type="InterPro" id="IPR001478">
    <property type="entry name" value="PDZ"/>
</dbReference>
<keyword evidence="11" id="KW-0479">Metal-binding</keyword>
<evidence type="ECO:0000256" key="2">
    <source>
        <dbReference type="ARBA" id="ARBA00004141"/>
    </source>
</evidence>
<keyword evidence="10 11" id="KW-0472">Membrane</keyword>
<evidence type="ECO:0000256" key="9">
    <source>
        <dbReference type="ARBA" id="ARBA00023049"/>
    </source>
</evidence>
<dbReference type="CDD" id="cd23081">
    <property type="entry name" value="cpPDZ_EcRseP-like"/>
    <property type="match status" value="1"/>
</dbReference>
<evidence type="ECO:0000256" key="8">
    <source>
        <dbReference type="ARBA" id="ARBA00022989"/>
    </source>
</evidence>
<organism evidence="13 14">
    <name type="scientific">Alkalispirillum mobile</name>
    <dbReference type="NCBI Taxonomy" id="85925"/>
    <lineage>
        <taxon>Bacteria</taxon>
        <taxon>Pseudomonadati</taxon>
        <taxon>Pseudomonadota</taxon>
        <taxon>Gammaproteobacteria</taxon>
        <taxon>Chromatiales</taxon>
        <taxon>Ectothiorhodospiraceae</taxon>
        <taxon>Alkalispirillum</taxon>
    </lineage>
</organism>
<dbReference type="InterPro" id="IPR036034">
    <property type="entry name" value="PDZ_sf"/>
</dbReference>
<keyword evidence="14" id="KW-1185">Reference proteome</keyword>
<evidence type="ECO:0000256" key="3">
    <source>
        <dbReference type="ARBA" id="ARBA00007931"/>
    </source>
</evidence>
<dbReference type="Gene3D" id="2.30.42.10">
    <property type="match status" value="2"/>
</dbReference>
<evidence type="ECO:0000259" key="12">
    <source>
        <dbReference type="PROSITE" id="PS50106"/>
    </source>
</evidence>
<dbReference type="EMBL" id="RCDA01000001">
    <property type="protein sequence ID" value="RLK50719.1"/>
    <property type="molecule type" value="Genomic_DNA"/>
</dbReference>
<comment type="cofactor">
    <cofactor evidence="1 11">
        <name>Zn(2+)</name>
        <dbReference type="ChEBI" id="CHEBI:29105"/>
    </cofactor>
</comment>
<keyword evidence="5 11" id="KW-0812">Transmembrane</keyword>
<dbReference type="Pfam" id="PF02163">
    <property type="entry name" value="Peptidase_M50"/>
    <property type="match status" value="1"/>
</dbReference>
<dbReference type="AlphaFoldDB" id="A0A498C6M3"/>
<evidence type="ECO:0000256" key="1">
    <source>
        <dbReference type="ARBA" id="ARBA00001947"/>
    </source>
</evidence>
<dbReference type="Proteomes" id="UP000275461">
    <property type="component" value="Unassembled WGS sequence"/>
</dbReference>
<dbReference type="InterPro" id="IPR004387">
    <property type="entry name" value="Pept_M50_Zn"/>
</dbReference>
<dbReference type="SUPFAM" id="SSF50156">
    <property type="entry name" value="PDZ domain-like"/>
    <property type="match status" value="2"/>
</dbReference>
<keyword evidence="6 11" id="KW-0378">Hydrolase</keyword>
<evidence type="ECO:0000256" key="6">
    <source>
        <dbReference type="ARBA" id="ARBA00022801"/>
    </source>
</evidence>
<dbReference type="PANTHER" id="PTHR42837:SF2">
    <property type="entry name" value="MEMBRANE METALLOPROTEASE ARASP2, CHLOROPLASTIC-RELATED"/>
    <property type="match status" value="1"/>
</dbReference>
<evidence type="ECO:0000313" key="14">
    <source>
        <dbReference type="Proteomes" id="UP000275461"/>
    </source>
</evidence>
<feature type="transmembrane region" description="Helical" evidence="11">
    <location>
        <begin position="426"/>
        <end position="445"/>
    </location>
</feature>
<dbReference type="Pfam" id="PF17820">
    <property type="entry name" value="PDZ_6"/>
    <property type="match status" value="2"/>
</dbReference>
<protein>
    <recommendedName>
        <fullName evidence="11">Zinc metalloprotease</fullName>
        <ecNumber evidence="11">3.4.24.-</ecNumber>
    </recommendedName>
</protein>
<evidence type="ECO:0000256" key="11">
    <source>
        <dbReference type="RuleBase" id="RU362031"/>
    </source>
</evidence>
<feature type="transmembrane region" description="Helical" evidence="11">
    <location>
        <begin position="6"/>
        <end position="28"/>
    </location>
</feature>
<keyword evidence="4 13" id="KW-0645">Protease</keyword>